<dbReference type="Gene3D" id="3.40.50.300">
    <property type="entry name" value="P-loop containing nucleotide triphosphate hydrolases"/>
    <property type="match status" value="1"/>
</dbReference>
<dbReference type="Gene3D" id="1.20.120.140">
    <property type="entry name" value="Signal recognition particle SRP54, nucleotide-binding domain"/>
    <property type="match status" value="1"/>
</dbReference>
<dbReference type="HAMAP" id="MF_00306">
    <property type="entry name" value="SRP54"/>
    <property type="match status" value="1"/>
</dbReference>
<dbReference type="InterPro" id="IPR013822">
    <property type="entry name" value="Signal_recog_particl_SRP54_hlx"/>
</dbReference>
<dbReference type="SMART" id="SM00382">
    <property type="entry name" value="AAA"/>
    <property type="match status" value="1"/>
</dbReference>
<sequence length="559" mass="59756">MRSFYLCLALVLVNILVQLQQGACFSSGSAVGRSYFALRGPSRAPVSCVRKSNAARGGRVVVKAFFEQLTEGMAGVAEMMTGKSRMTEKNIDAALTDVKRAMLDADVNLKVTNDLIKAVKKKALGMEVTKGVTPEQQFVKVMGDELVRILGGAVAELARGDRVDALGQPEPTVILLAGLQGAGKTTAAGKLALYCKGEAQGRRPLLCAADVYRPAAIDQLKTLGGRIGVEVFSQGTDADPVEIARAAVAHAKAQGYDTVIVDTAGRQVIDENLMAELKNIKTAVNPDEVLLVLDAMTGQEAATLTARFDEAVALTGAVLTKLDGDSRGGAALSVYGVSGKPIKFIGVGEQLDKLEPFYPDRMASRILGMGDVISLVEKAQEQVSEDEAMAMTMKMMDNTFDFDDFLKQSEMMNKMGSMANVVKMLPGMAGKVSQAKMDQAEDRMDRARALIKAMNAEERGNPDLLIRDREAWTRLRRISADAGYSFDEAREFILEFQQMKTIMSRMSKQMGMGGAGSEEEMASAMAGGPSRAARRKAAKVKGNGFGGASKKGGGGFGKK</sequence>
<dbReference type="InterPro" id="IPR022941">
    <property type="entry name" value="SRP54"/>
</dbReference>
<dbReference type="InterPro" id="IPR004125">
    <property type="entry name" value="Signal_recog_particle_SRP54_M"/>
</dbReference>
<dbReference type="GO" id="GO:0005786">
    <property type="term" value="C:signal recognition particle, endoplasmic reticulum targeting"/>
    <property type="evidence" value="ECO:0007669"/>
    <property type="project" value="UniProtKB-KW"/>
</dbReference>
<dbReference type="GO" id="GO:0005525">
    <property type="term" value="F:GTP binding"/>
    <property type="evidence" value="ECO:0007669"/>
    <property type="project" value="UniProtKB-KW"/>
</dbReference>
<evidence type="ECO:0000256" key="11">
    <source>
        <dbReference type="SAM" id="SignalP"/>
    </source>
</evidence>
<evidence type="ECO:0000256" key="3">
    <source>
        <dbReference type="ARBA" id="ARBA00022801"/>
    </source>
</evidence>
<keyword evidence="7" id="KW-0687">Ribonucleoprotein</keyword>
<dbReference type="GO" id="GO:0003924">
    <property type="term" value="F:GTPase activity"/>
    <property type="evidence" value="ECO:0007669"/>
    <property type="project" value="InterPro"/>
</dbReference>
<dbReference type="NCBIfam" id="TIGR00959">
    <property type="entry name" value="ffh"/>
    <property type="match status" value="1"/>
</dbReference>
<feature type="compositionally biased region" description="Gly residues" evidence="10">
    <location>
        <begin position="543"/>
        <end position="559"/>
    </location>
</feature>
<keyword evidence="4" id="KW-0694">RNA-binding</keyword>
<protein>
    <recommendedName>
        <fullName evidence="8">signal-recognition-particle GTPase</fullName>
        <ecNumber evidence="8">3.6.5.4</ecNumber>
    </recommendedName>
</protein>
<accession>A0A6V3B529</accession>
<dbReference type="Pfam" id="PF00448">
    <property type="entry name" value="SRP54"/>
    <property type="match status" value="1"/>
</dbReference>
<evidence type="ECO:0000313" key="13">
    <source>
        <dbReference type="EMBL" id="CAE0636476.1"/>
    </source>
</evidence>
<dbReference type="InterPro" id="IPR042101">
    <property type="entry name" value="SRP54_N_sf"/>
</dbReference>
<dbReference type="SMART" id="SM00962">
    <property type="entry name" value="SRP54"/>
    <property type="match status" value="1"/>
</dbReference>
<dbReference type="AlphaFoldDB" id="A0A6V3B529"/>
<organism evidence="13">
    <name type="scientific">Heterosigma akashiwo</name>
    <name type="common">Chromophytic alga</name>
    <name type="synonym">Heterosigma carterae</name>
    <dbReference type="NCBI Taxonomy" id="2829"/>
    <lineage>
        <taxon>Eukaryota</taxon>
        <taxon>Sar</taxon>
        <taxon>Stramenopiles</taxon>
        <taxon>Ochrophyta</taxon>
        <taxon>Raphidophyceae</taxon>
        <taxon>Chattonellales</taxon>
        <taxon>Chattonellaceae</taxon>
        <taxon>Heterosigma</taxon>
    </lineage>
</organism>
<comment type="similarity">
    <text evidence="1">Belongs to the GTP-binding SRP family. SRP54 subfamily.</text>
</comment>
<keyword evidence="5" id="KW-0342">GTP-binding</keyword>
<dbReference type="CDD" id="cd18539">
    <property type="entry name" value="SRP_G"/>
    <property type="match status" value="1"/>
</dbReference>
<dbReference type="PANTHER" id="PTHR11564">
    <property type="entry name" value="SIGNAL RECOGNITION PARTICLE 54K PROTEIN SRP54"/>
    <property type="match status" value="1"/>
</dbReference>
<keyword evidence="11" id="KW-0732">Signal</keyword>
<dbReference type="InterPro" id="IPR036891">
    <property type="entry name" value="Signal_recog_part_SRP54_M_sf"/>
</dbReference>
<feature type="compositionally biased region" description="Low complexity" evidence="10">
    <location>
        <begin position="522"/>
        <end position="531"/>
    </location>
</feature>
<dbReference type="Pfam" id="PF02881">
    <property type="entry name" value="SRP54_N"/>
    <property type="match status" value="1"/>
</dbReference>
<dbReference type="Gene3D" id="1.10.260.30">
    <property type="entry name" value="Signal recognition particle, SRP54 subunit, M-domain"/>
    <property type="match status" value="1"/>
</dbReference>
<dbReference type="SMART" id="SM00963">
    <property type="entry name" value="SRP54_N"/>
    <property type="match status" value="1"/>
</dbReference>
<feature type="domain" description="SRP54-type proteins GTP-binding" evidence="12">
    <location>
        <begin position="341"/>
        <end position="354"/>
    </location>
</feature>
<dbReference type="GO" id="GO:0006614">
    <property type="term" value="P:SRP-dependent cotranslational protein targeting to membrane"/>
    <property type="evidence" value="ECO:0007669"/>
    <property type="project" value="InterPro"/>
</dbReference>
<dbReference type="SUPFAM" id="SSF47446">
    <property type="entry name" value="Signal peptide-binding domain"/>
    <property type="match status" value="1"/>
</dbReference>
<evidence type="ECO:0000259" key="12">
    <source>
        <dbReference type="PROSITE" id="PS00300"/>
    </source>
</evidence>
<evidence type="ECO:0000256" key="10">
    <source>
        <dbReference type="SAM" id="MobiDB-lite"/>
    </source>
</evidence>
<dbReference type="Pfam" id="PF02978">
    <property type="entry name" value="SRP_SPB"/>
    <property type="match status" value="1"/>
</dbReference>
<dbReference type="SUPFAM" id="SSF52540">
    <property type="entry name" value="P-loop containing nucleoside triphosphate hydrolases"/>
    <property type="match status" value="1"/>
</dbReference>
<keyword evidence="6" id="KW-0733">Signal recognition particle</keyword>
<feature type="region of interest" description="Disordered" evidence="10">
    <location>
        <begin position="509"/>
        <end position="559"/>
    </location>
</feature>
<name>A0A6V3B529_HETAK</name>
<dbReference type="GO" id="GO:0008312">
    <property type="term" value="F:7S RNA binding"/>
    <property type="evidence" value="ECO:0007669"/>
    <property type="project" value="InterPro"/>
</dbReference>
<proteinExistence type="inferred from homology"/>
<evidence type="ECO:0000256" key="4">
    <source>
        <dbReference type="ARBA" id="ARBA00022884"/>
    </source>
</evidence>
<evidence type="ECO:0000256" key="7">
    <source>
        <dbReference type="ARBA" id="ARBA00023274"/>
    </source>
</evidence>
<feature type="chain" id="PRO_5030161044" description="signal-recognition-particle GTPase" evidence="11">
    <location>
        <begin position="23"/>
        <end position="559"/>
    </location>
</feature>
<comment type="catalytic activity">
    <reaction evidence="9">
        <text>GTP + H2O = GDP + phosphate + H(+)</text>
        <dbReference type="Rhea" id="RHEA:19669"/>
        <dbReference type="ChEBI" id="CHEBI:15377"/>
        <dbReference type="ChEBI" id="CHEBI:15378"/>
        <dbReference type="ChEBI" id="CHEBI:37565"/>
        <dbReference type="ChEBI" id="CHEBI:43474"/>
        <dbReference type="ChEBI" id="CHEBI:58189"/>
        <dbReference type="EC" id="3.6.5.4"/>
    </reaction>
    <physiologicalReaction direction="left-to-right" evidence="9">
        <dbReference type="Rhea" id="RHEA:19670"/>
    </physiologicalReaction>
</comment>
<dbReference type="FunFam" id="3.40.50.300:FF:000022">
    <property type="entry name" value="Signal recognition particle 54 kDa subunit"/>
    <property type="match status" value="1"/>
</dbReference>
<dbReference type="PANTHER" id="PTHR11564:SF5">
    <property type="entry name" value="SIGNAL RECOGNITION PARTICLE SUBUNIT SRP54"/>
    <property type="match status" value="1"/>
</dbReference>
<dbReference type="InterPro" id="IPR000897">
    <property type="entry name" value="SRP54_GTPase_dom"/>
</dbReference>
<dbReference type="PROSITE" id="PS00300">
    <property type="entry name" value="SRP54"/>
    <property type="match status" value="1"/>
</dbReference>
<evidence type="ECO:0000256" key="9">
    <source>
        <dbReference type="ARBA" id="ARBA00048157"/>
    </source>
</evidence>
<keyword evidence="3" id="KW-0378">Hydrolase</keyword>
<evidence type="ECO:0000256" key="6">
    <source>
        <dbReference type="ARBA" id="ARBA00023135"/>
    </source>
</evidence>
<evidence type="ECO:0000256" key="2">
    <source>
        <dbReference type="ARBA" id="ARBA00022741"/>
    </source>
</evidence>
<dbReference type="InterPro" id="IPR004780">
    <property type="entry name" value="SRP"/>
</dbReference>
<reference evidence="13" key="1">
    <citation type="submission" date="2021-01" db="EMBL/GenBank/DDBJ databases">
        <authorList>
            <person name="Corre E."/>
            <person name="Pelletier E."/>
            <person name="Niang G."/>
            <person name="Scheremetjew M."/>
            <person name="Finn R."/>
            <person name="Kale V."/>
            <person name="Holt S."/>
            <person name="Cochrane G."/>
            <person name="Meng A."/>
            <person name="Brown T."/>
            <person name="Cohen L."/>
        </authorList>
    </citation>
    <scope>NUCLEOTIDE SEQUENCE</scope>
    <source>
        <strain evidence="13">CCMP3107</strain>
    </source>
</reference>
<feature type="signal peptide" evidence="11">
    <location>
        <begin position="1"/>
        <end position="22"/>
    </location>
</feature>
<gene>
    <name evidence="13" type="ORF">HAKA00212_LOCUS15238</name>
</gene>
<evidence type="ECO:0000256" key="8">
    <source>
        <dbReference type="ARBA" id="ARBA00035672"/>
    </source>
</evidence>
<evidence type="ECO:0000256" key="5">
    <source>
        <dbReference type="ARBA" id="ARBA00023134"/>
    </source>
</evidence>
<dbReference type="EC" id="3.6.5.4" evidence="8"/>
<keyword evidence="2" id="KW-0547">Nucleotide-binding</keyword>
<dbReference type="InterPro" id="IPR027417">
    <property type="entry name" value="P-loop_NTPase"/>
</dbReference>
<dbReference type="EMBL" id="HBIU01033043">
    <property type="protein sequence ID" value="CAE0636476.1"/>
    <property type="molecule type" value="Transcribed_RNA"/>
</dbReference>
<evidence type="ECO:0000256" key="1">
    <source>
        <dbReference type="ARBA" id="ARBA00005450"/>
    </source>
</evidence>
<dbReference type="InterPro" id="IPR003593">
    <property type="entry name" value="AAA+_ATPase"/>
</dbReference>